<protein>
    <recommendedName>
        <fullName evidence="11">Z-ring associated protein G</fullName>
    </recommendedName>
    <alternativeName>
        <fullName evidence="12">Cell division protein ZapG</fullName>
    </alternativeName>
</protein>
<dbReference type="Pfam" id="PF06295">
    <property type="entry name" value="ZapG-like"/>
    <property type="match status" value="1"/>
</dbReference>
<comment type="subcellular location">
    <subcellularLocation>
        <location evidence="1">Cell inner membrane</location>
        <topology evidence="1">Single-pass membrane protein</topology>
    </subcellularLocation>
</comment>
<dbReference type="Proteomes" id="UP000185999">
    <property type="component" value="Unassembled WGS sequence"/>
</dbReference>
<dbReference type="InterPro" id="IPR009386">
    <property type="entry name" value="ZapG-like"/>
</dbReference>
<evidence type="ECO:0000256" key="3">
    <source>
        <dbReference type="ARBA" id="ARBA00022519"/>
    </source>
</evidence>
<evidence type="ECO:0000256" key="6">
    <source>
        <dbReference type="ARBA" id="ARBA00022960"/>
    </source>
</evidence>
<keyword evidence="9" id="KW-0131">Cell cycle</keyword>
<evidence type="ECO:0000256" key="9">
    <source>
        <dbReference type="ARBA" id="ARBA00023306"/>
    </source>
</evidence>
<proteinExistence type="inferred from homology"/>
<evidence type="ECO:0000313" key="17">
    <source>
        <dbReference type="Proteomes" id="UP000185999"/>
    </source>
</evidence>
<sequence length="188" mass="20186">MEESNIWIIGVAALAIGALIGYLLGRAGGDSGQQQLEDMQKELETYKSKVAGHFEETADLVNKMTESYRGVYQHLATGAQALCDADTARSIESSMTPQLALQKEVIIKEADSESAEPNTEPKDTAKTEASVNVEPPRDYAPKQAKEEGTLSESYGLKNAEAAADTESEKTSEKSAEKKATPDDSAKKA</sequence>
<keyword evidence="17" id="KW-1185">Reference proteome</keyword>
<dbReference type="PANTHER" id="PTHR39579">
    <property type="entry name" value="INNER MEMBRANE PROTEIN YHCB"/>
    <property type="match status" value="1"/>
</dbReference>
<dbReference type="PANTHER" id="PTHR39579:SF1">
    <property type="entry name" value="INNER MEMBRANE PROTEIN YHCB"/>
    <property type="match status" value="1"/>
</dbReference>
<dbReference type="EMBL" id="FTOE01000011">
    <property type="protein sequence ID" value="SIT03119.1"/>
    <property type="molecule type" value="Genomic_DNA"/>
</dbReference>
<accession>A0A1N7NY06</accession>
<feature type="compositionally biased region" description="Basic and acidic residues" evidence="14">
    <location>
        <begin position="135"/>
        <end position="148"/>
    </location>
</feature>
<dbReference type="GO" id="GO:0005886">
    <property type="term" value="C:plasma membrane"/>
    <property type="evidence" value="ECO:0007669"/>
    <property type="project" value="UniProtKB-SubCell"/>
</dbReference>
<comment type="similarity">
    <text evidence="10">Belongs to the ZapG family.</text>
</comment>
<evidence type="ECO:0000256" key="11">
    <source>
        <dbReference type="ARBA" id="ARBA00035703"/>
    </source>
</evidence>
<dbReference type="RefSeq" id="WP_054343601.1">
    <property type="nucleotide sequence ID" value="NZ_FTOE01000011.1"/>
</dbReference>
<evidence type="ECO:0000256" key="12">
    <source>
        <dbReference type="ARBA" id="ARBA00035727"/>
    </source>
</evidence>
<gene>
    <name evidence="16" type="ORF">SAMN05421760_111135</name>
</gene>
<feature type="coiled-coil region" evidence="13">
    <location>
        <begin position="29"/>
        <end position="56"/>
    </location>
</feature>
<keyword evidence="6" id="KW-0133">Cell shape</keyword>
<evidence type="ECO:0000256" key="13">
    <source>
        <dbReference type="SAM" id="Coils"/>
    </source>
</evidence>
<dbReference type="STRING" id="619304.SAMN05421760_111135"/>
<feature type="compositionally biased region" description="Basic and acidic residues" evidence="14">
    <location>
        <begin position="166"/>
        <end position="188"/>
    </location>
</feature>
<evidence type="ECO:0000256" key="14">
    <source>
        <dbReference type="SAM" id="MobiDB-lite"/>
    </source>
</evidence>
<dbReference type="OrthoDB" id="7068713at2"/>
<evidence type="ECO:0000256" key="4">
    <source>
        <dbReference type="ARBA" id="ARBA00022618"/>
    </source>
</evidence>
<evidence type="ECO:0000256" key="5">
    <source>
        <dbReference type="ARBA" id="ARBA00022692"/>
    </source>
</evidence>
<keyword evidence="3" id="KW-0997">Cell inner membrane</keyword>
<feature type="region of interest" description="Disordered" evidence="14">
    <location>
        <begin position="109"/>
        <end position="188"/>
    </location>
</feature>
<evidence type="ECO:0000256" key="1">
    <source>
        <dbReference type="ARBA" id="ARBA00004377"/>
    </source>
</evidence>
<reference evidence="17" key="1">
    <citation type="submission" date="2017-01" db="EMBL/GenBank/DDBJ databases">
        <authorList>
            <person name="Varghese N."/>
            <person name="Submissions S."/>
        </authorList>
    </citation>
    <scope>NUCLEOTIDE SEQUENCE [LARGE SCALE GENOMIC DNA]</scope>
    <source>
        <strain evidence="17">DSM 22306</strain>
    </source>
</reference>
<evidence type="ECO:0000256" key="7">
    <source>
        <dbReference type="ARBA" id="ARBA00022989"/>
    </source>
</evidence>
<dbReference type="GO" id="GO:0008360">
    <property type="term" value="P:regulation of cell shape"/>
    <property type="evidence" value="ECO:0007669"/>
    <property type="project" value="UniProtKB-KW"/>
</dbReference>
<feature type="transmembrane region" description="Helical" evidence="15">
    <location>
        <begin position="6"/>
        <end position="25"/>
    </location>
</feature>
<evidence type="ECO:0000256" key="10">
    <source>
        <dbReference type="ARBA" id="ARBA00035657"/>
    </source>
</evidence>
<evidence type="ECO:0000256" key="15">
    <source>
        <dbReference type="SAM" id="Phobius"/>
    </source>
</evidence>
<dbReference type="GO" id="GO:0051301">
    <property type="term" value="P:cell division"/>
    <property type="evidence" value="ECO:0007669"/>
    <property type="project" value="UniProtKB-KW"/>
</dbReference>
<keyword evidence="8 15" id="KW-0472">Membrane</keyword>
<keyword evidence="7 15" id="KW-1133">Transmembrane helix</keyword>
<keyword evidence="5 15" id="KW-0812">Transmembrane</keyword>
<keyword evidence="13" id="KW-0175">Coiled coil</keyword>
<evidence type="ECO:0000313" key="16">
    <source>
        <dbReference type="EMBL" id="SIT03119.1"/>
    </source>
</evidence>
<keyword evidence="2" id="KW-1003">Cell membrane</keyword>
<evidence type="ECO:0000256" key="8">
    <source>
        <dbReference type="ARBA" id="ARBA00023136"/>
    </source>
</evidence>
<name>A0A1N7NY06_9GAMM</name>
<keyword evidence="4" id="KW-0132">Cell division</keyword>
<organism evidence="16 17">
    <name type="scientific">Neptunomonas antarctica</name>
    <dbReference type="NCBI Taxonomy" id="619304"/>
    <lineage>
        <taxon>Bacteria</taxon>
        <taxon>Pseudomonadati</taxon>
        <taxon>Pseudomonadota</taxon>
        <taxon>Gammaproteobacteria</taxon>
        <taxon>Oceanospirillales</taxon>
        <taxon>Oceanospirillaceae</taxon>
        <taxon>Neptunomonas</taxon>
    </lineage>
</organism>
<dbReference type="AlphaFoldDB" id="A0A1N7NY06"/>
<evidence type="ECO:0000256" key="2">
    <source>
        <dbReference type="ARBA" id="ARBA00022475"/>
    </source>
</evidence>